<dbReference type="Proteomes" id="UP001162501">
    <property type="component" value="Chromosome 22"/>
</dbReference>
<organism evidence="1 2">
    <name type="scientific">Rangifer tarandus platyrhynchus</name>
    <name type="common">Svalbard reindeer</name>
    <dbReference type="NCBI Taxonomy" id="3082113"/>
    <lineage>
        <taxon>Eukaryota</taxon>
        <taxon>Metazoa</taxon>
        <taxon>Chordata</taxon>
        <taxon>Craniata</taxon>
        <taxon>Vertebrata</taxon>
        <taxon>Euteleostomi</taxon>
        <taxon>Mammalia</taxon>
        <taxon>Eutheria</taxon>
        <taxon>Laurasiatheria</taxon>
        <taxon>Artiodactyla</taxon>
        <taxon>Ruminantia</taxon>
        <taxon>Pecora</taxon>
        <taxon>Cervidae</taxon>
        <taxon>Odocoileinae</taxon>
        <taxon>Rangifer</taxon>
    </lineage>
</organism>
<evidence type="ECO:0000313" key="1">
    <source>
        <dbReference type="EMBL" id="CAN0158962.1"/>
    </source>
</evidence>
<reference evidence="1" key="2">
    <citation type="submission" date="2025-03" db="EMBL/GenBank/DDBJ databases">
        <authorList>
            <consortium name="ELIXIR-Norway"/>
            <consortium name="Elixir Norway"/>
        </authorList>
    </citation>
    <scope>NUCLEOTIDE SEQUENCE</scope>
</reference>
<gene>
    <name evidence="1" type="ORF">MRATA1EN22A_LOCUS12924</name>
</gene>
<reference evidence="1" key="1">
    <citation type="submission" date="2023-05" db="EMBL/GenBank/DDBJ databases">
        <authorList>
            <consortium name="ELIXIR-Norway"/>
        </authorList>
    </citation>
    <scope>NUCLEOTIDE SEQUENCE</scope>
</reference>
<dbReference type="EMBL" id="OX596106">
    <property type="protein sequence ID" value="CAN0158962.1"/>
    <property type="molecule type" value="Genomic_DNA"/>
</dbReference>
<accession>A0AC59Z1U4</accession>
<proteinExistence type="predicted"/>
<name>A0AC59Z1U4_RANTA</name>
<sequence length="176" mass="18705">MLQAVFSTTSLLIWLLFIRTPSPSLRLKNFPPCEFCQEAELSRITQTQPVRVSLSRAKGTGSGPNQAHLPQPAMCRSQDHGERGSHSCSDGYGSKIRVTGRRGGAQSSGPAGSTQESKCGPSHSALCCQGPTATGPRPGSQQFSLQSAIRLINVLSAKSAGTETLTYAEPTYVNLK</sequence>
<protein>
    <submittedName>
        <fullName evidence="1">Uncharacterized protein</fullName>
    </submittedName>
</protein>
<evidence type="ECO:0000313" key="2">
    <source>
        <dbReference type="Proteomes" id="UP001162501"/>
    </source>
</evidence>